<feature type="region of interest" description="Disordered" evidence="1">
    <location>
        <begin position="1"/>
        <end position="34"/>
    </location>
</feature>
<accession>A0A067MJU8</accession>
<reference evidence="3" key="1">
    <citation type="journal article" date="2014" name="Proc. Natl. Acad. Sci. U.S.A.">
        <title>Extensive sampling of basidiomycete genomes demonstrates inadequacy of the white-rot/brown-rot paradigm for wood decay fungi.</title>
        <authorList>
            <person name="Riley R."/>
            <person name="Salamov A.A."/>
            <person name="Brown D.W."/>
            <person name="Nagy L.G."/>
            <person name="Floudas D."/>
            <person name="Held B.W."/>
            <person name="Levasseur A."/>
            <person name="Lombard V."/>
            <person name="Morin E."/>
            <person name="Otillar R."/>
            <person name="Lindquist E.A."/>
            <person name="Sun H."/>
            <person name="LaButti K.M."/>
            <person name="Schmutz J."/>
            <person name="Jabbour D."/>
            <person name="Luo H."/>
            <person name="Baker S.E."/>
            <person name="Pisabarro A.G."/>
            <person name="Walton J.D."/>
            <person name="Blanchette R.A."/>
            <person name="Henrissat B."/>
            <person name="Martin F."/>
            <person name="Cullen D."/>
            <person name="Hibbett D.S."/>
            <person name="Grigoriev I.V."/>
        </authorList>
    </citation>
    <scope>NUCLEOTIDE SEQUENCE [LARGE SCALE GENOMIC DNA]</scope>
    <source>
        <strain evidence="3">FD-172 SS1</strain>
    </source>
</reference>
<evidence type="ECO:0000313" key="2">
    <source>
        <dbReference type="EMBL" id="KDQ15010.1"/>
    </source>
</evidence>
<name>A0A067MJU8_BOTB1</name>
<dbReference type="InParanoid" id="A0A067MJU8"/>
<dbReference type="EMBL" id="KL198034">
    <property type="protein sequence ID" value="KDQ15010.1"/>
    <property type="molecule type" value="Genomic_DNA"/>
</dbReference>
<sequence>MNQTPGHSLLLGSSFKQNERQRSKPRSPYSSKNVINPAARPAIRALILVRPVSLISDDILRYHSVRPPAARALCGMQHNCSNILGRPLYEASAAERYTSPTPGIFAAASHSPRKDALLQGAHFWIIYTQFLSQAKWVCDLLTKYRIVVRPYSLILEARIVNGLVEAETR</sequence>
<dbReference type="Proteomes" id="UP000027195">
    <property type="component" value="Unassembled WGS sequence"/>
</dbReference>
<keyword evidence="3" id="KW-1185">Reference proteome</keyword>
<protein>
    <submittedName>
        <fullName evidence="2">Uncharacterized protein</fullName>
    </submittedName>
</protein>
<dbReference type="AlphaFoldDB" id="A0A067MJU8"/>
<organism evidence="2 3">
    <name type="scientific">Botryobasidium botryosum (strain FD-172 SS1)</name>
    <dbReference type="NCBI Taxonomy" id="930990"/>
    <lineage>
        <taxon>Eukaryota</taxon>
        <taxon>Fungi</taxon>
        <taxon>Dikarya</taxon>
        <taxon>Basidiomycota</taxon>
        <taxon>Agaricomycotina</taxon>
        <taxon>Agaricomycetes</taxon>
        <taxon>Cantharellales</taxon>
        <taxon>Botryobasidiaceae</taxon>
        <taxon>Botryobasidium</taxon>
    </lineage>
</organism>
<dbReference type="HOGENOM" id="CLU_1578265_0_0_1"/>
<evidence type="ECO:0000256" key="1">
    <source>
        <dbReference type="SAM" id="MobiDB-lite"/>
    </source>
</evidence>
<proteinExistence type="predicted"/>
<evidence type="ECO:0000313" key="3">
    <source>
        <dbReference type="Proteomes" id="UP000027195"/>
    </source>
</evidence>
<gene>
    <name evidence="2" type="ORF">BOTBODRAFT_300390</name>
</gene>